<dbReference type="EMBL" id="QZFV01000098">
    <property type="protein sequence ID" value="RJQ83139.1"/>
    <property type="molecule type" value="Genomic_DNA"/>
</dbReference>
<accession>A0A419I0S5</accession>
<organism evidence="1 2">
    <name type="scientific">Amycolatopsis panacis</name>
    <dbReference type="NCBI Taxonomy" id="2340917"/>
    <lineage>
        <taxon>Bacteria</taxon>
        <taxon>Bacillati</taxon>
        <taxon>Actinomycetota</taxon>
        <taxon>Actinomycetes</taxon>
        <taxon>Pseudonocardiales</taxon>
        <taxon>Pseudonocardiaceae</taxon>
        <taxon>Amycolatopsis</taxon>
    </lineage>
</organism>
<evidence type="ECO:0000313" key="1">
    <source>
        <dbReference type="EMBL" id="RJQ83139.1"/>
    </source>
</evidence>
<dbReference type="AlphaFoldDB" id="A0A419I0S5"/>
<evidence type="ECO:0000313" key="2">
    <source>
        <dbReference type="Proteomes" id="UP000285112"/>
    </source>
</evidence>
<sequence length="175" mass="19610">MCVWPLCSNATIQGRNLMTKHHLRLLTPGPVRRVHHRVARPAVRDLPPAGHRILRFAEVPHERHLTQRLKAILEVLAGRRPAVQIQSLVDDALFARLSAHGPLPGLRYRVGDLHVCQPSDTAIETSTTLITHGRVHAVAARFELTRTGWVCTRFHVLAPRLGPVRRPQPDRPSVA</sequence>
<dbReference type="OrthoDB" id="3694049at2"/>
<reference evidence="1 2" key="1">
    <citation type="submission" date="2018-09" db="EMBL/GenBank/DDBJ databases">
        <title>YIM PH 21725 draft genome.</title>
        <authorList>
            <person name="Miao C."/>
        </authorList>
    </citation>
    <scope>NUCLEOTIDE SEQUENCE [LARGE SCALE GENOMIC DNA]</scope>
    <source>
        <strain evidence="2">YIM PH21725</strain>
    </source>
</reference>
<gene>
    <name evidence="1" type="ORF">D5S19_21065</name>
</gene>
<dbReference type="Pfam" id="PF20060">
    <property type="entry name" value="DUF6459"/>
    <property type="match status" value="1"/>
</dbReference>
<proteinExistence type="predicted"/>
<dbReference type="Proteomes" id="UP000285112">
    <property type="component" value="Unassembled WGS sequence"/>
</dbReference>
<comment type="caution">
    <text evidence="1">The sequence shown here is derived from an EMBL/GenBank/DDBJ whole genome shotgun (WGS) entry which is preliminary data.</text>
</comment>
<keyword evidence="2" id="KW-1185">Reference proteome</keyword>
<name>A0A419I0S5_9PSEU</name>
<protein>
    <submittedName>
        <fullName evidence="1">Uncharacterized protein</fullName>
    </submittedName>
</protein>
<dbReference type="InterPro" id="IPR045596">
    <property type="entry name" value="DUF6459"/>
</dbReference>